<proteinExistence type="predicted"/>
<dbReference type="Proteomes" id="UP000461276">
    <property type="component" value="Unassembled WGS sequence"/>
</dbReference>
<dbReference type="SMART" id="SM00382">
    <property type="entry name" value="AAA"/>
    <property type="match status" value="1"/>
</dbReference>
<comment type="caution">
    <text evidence="2">The sequence shown here is derived from an EMBL/GenBank/DDBJ whole genome shotgun (WGS) entry which is preliminary data.</text>
</comment>
<dbReference type="PANTHER" id="PTHR42990:SF1">
    <property type="entry name" value="AAA+ ATPASE DOMAIN-CONTAINING PROTEIN"/>
    <property type="match status" value="1"/>
</dbReference>
<sequence>METLFRSFRTQLEHTSTEVVRFLHDQIAWDSRLVAILGARGVGKTTLLLQHIKLYDREDESLYVTADDFYFTKYRLFDMAYQFYNLGGKKLYIDEIHKYKDWSREVKNIYDQIPGLQVIYTGSSILDLEKGGADLSRRKVEFPYKEARPLKLFNDYLSTGYYPFFQDTEYLLRLRSVINQMVESDIPIFAEMTVASAVKLKKLLYVLAQSVPFKPNYTKLARDLDISRNVLPDYMSYLEKAGLVNLLREKAQGLKLLEKVENIYLNNTNLAYALSEQVPDIGSVRETVFLSWMRVVCFVTSSAISDFEIDGRTFEIGGKNKTRQQIKQAADGYVVKDDIEYAFRNMIPLWMFGFIY</sequence>
<dbReference type="AlphaFoldDB" id="A0A7K0GU78"/>
<gene>
    <name evidence="2" type="ORF">GKD67_09615</name>
</gene>
<evidence type="ECO:0000313" key="3">
    <source>
        <dbReference type="Proteomes" id="UP000461276"/>
    </source>
</evidence>
<dbReference type="InterPro" id="IPR027417">
    <property type="entry name" value="P-loop_NTPase"/>
</dbReference>
<dbReference type="SUPFAM" id="SSF52540">
    <property type="entry name" value="P-loop containing nucleoside triphosphate hydrolases"/>
    <property type="match status" value="1"/>
</dbReference>
<dbReference type="PANTHER" id="PTHR42990">
    <property type="entry name" value="ATPASE"/>
    <property type="match status" value="1"/>
</dbReference>
<organism evidence="2 3">
    <name type="scientific">Parabacteroides distasonis</name>
    <dbReference type="NCBI Taxonomy" id="823"/>
    <lineage>
        <taxon>Bacteria</taxon>
        <taxon>Pseudomonadati</taxon>
        <taxon>Bacteroidota</taxon>
        <taxon>Bacteroidia</taxon>
        <taxon>Bacteroidales</taxon>
        <taxon>Tannerellaceae</taxon>
        <taxon>Parabacteroides</taxon>
    </lineage>
</organism>
<protein>
    <submittedName>
        <fullName evidence="2">AAA family ATPase</fullName>
    </submittedName>
</protein>
<accession>A0A7K0GU78</accession>
<feature type="domain" description="AAA+ ATPase" evidence="1">
    <location>
        <begin position="30"/>
        <end position="146"/>
    </location>
</feature>
<dbReference type="InterPro" id="IPR003593">
    <property type="entry name" value="AAA+_ATPase"/>
</dbReference>
<name>A0A7K0GU78_PARDI</name>
<evidence type="ECO:0000259" key="1">
    <source>
        <dbReference type="SMART" id="SM00382"/>
    </source>
</evidence>
<dbReference type="RefSeq" id="WP_154395105.1">
    <property type="nucleotide sequence ID" value="NZ_CP103079.1"/>
</dbReference>
<dbReference type="Pfam" id="PF13173">
    <property type="entry name" value="AAA_14"/>
    <property type="match status" value="1"/>
</dbReference>
<dbReference type="InterPro" id="IPR041682">
    <property type="entry name" value="AAA_14"/>
</dbReference>
<reference evidence="2 3" key="1">
    <citation type="journal article" date="2019" name="Nat. Med.">
        <title>A library of human gut bacterial isolates paired with longitudinal multiomics data enables mechanistic microbiome research.</title>
        <authorList>
            <person name="Poyet M."/>
            <person name="Groussin M."/>
            <person name="Gibbons S.M."/>
            <person name="Avila-Pacheco J."/>
            <person name="Jiang X."/>
            <person name="Kearney S.M."/>
            <person name="Perrotta A.R."/>
            <person name="Berdy B."/>
            <person name="Zhao S."/>
            <person name="Lieberman T.D."/>
            <person name="Swanson P.K."/>
            <person name="Smith M."/>
            <person name="Roesemann S."/>
            <person name="Alexander J.E."/>
            <person name="Rich S.A."/>
            <person name="Livny J."/>
            <person name="Vlamakis H."/>
            <person name="Clish C."/>
            <person name="Bullock K."/>
            <person name="Deik A."/>
            <person name="Scott J."/>
            <person name="Pierce K.A."/>
            <person name="Xavier R.J."/>
            <person name="Alm E.J."/>
        </authorList>
    </citation>
    <scope>NUCLEOTIDE SEQUENCE [LARGE SCALE GENOMIC DNA]</scope>
    <source>
        <strain evidence="2 3">BIOML-A9</strain>
    </source>
</reference>
<dbReference type="EMBL" id="WKMY01000005">
    <property type="protein sequence ID" value="MRY93478.1"/>
    <property type="molecule type" value="Genomic_DNA"/>
</dbReference>
<evidence type="ECO:0000313" key="2">
    <source>
        <dbReference type="EMBL" id="MRY93478.1"/>
    </source>
</evidence>